<evidence type="ECO:0000256" key="3">
    <source>
        <dbReference type="ARBA" id="ARBA00022643"/>
    </source>
</evidence>
<comment type="similarity">
    <text evidence="4">Belongs to the flavoredoxin family.</text>
</comment>
<keyword evidence="2" id="KW-0285">Flavoprotein</keyword>
<dbReference type="PANTHER" id="PTHR33798">
    <property type="entry name" value="FLAVOPROTEIN OXYGENASE"/>
    <property type="match status" value="1"/>
</dbReference>
<dbReference type="Proteomes" id="UP000637239">
    <property type="component" value="Chromosome 3"/>
</dbReference>
<evidence type="ECO:0000313" key="7">
    <source>
        <dbReference type="EMBL" id="BCR86696.1"/>
    </source>
</evidence>
<comment type="cofactor">
    <cofactor evidence="1">
        <name>FMN</name>
        <dbReference type="ChEBI" id="CHEBI:58210"/>
    </cofactor>
</comment>
<dbReference type="SUPFAM" id="SSF50475">
    <property type="entry name" value="FMN-binding split barrel"/>
    <property type="match status" value="1"/>
</dbReference>
<protein>
    <recommendedName>
        <fullName evidence="6">Flavin reductase like domain-containing protein</fullName>
    </recommendedName>
</protein>
<dbReference type="KEGG" id="ache:ACHE_30683A"/>
<reference evidence="7" key="2">
    <citation type="submission" date="2021-02" db="EMBL/GenBank/DDBJ databases">
        <title>Aspergillus chevalieri M1 genome sequence.</title>
        <authorList>
            <person name="Kadooka C."/>
            <person name="Mori K."/>
            <person name="Futagami T."/>
        </authorList>
    </citation>
    <scope>NUCLEOTIDE SEQUENCE</scope>
    <source>
        <strain evidence="7">M1</strain>
    </source>
</reference>
<dbReference type="Gene3D" id="2.30.110.10">
    <property type="entry name" value="Electron Transport, Fmn-binding Protein, Chain A"/>
    <property type="match status" value="1"/>
</dbReference>
<evidence type="ECO:0000259" key="6">
    <source>
        <dbReference type="SMART" id="SM00903"/>
    </source>
</evidence>
<keyword evidence="8" id="KW-1185">Reference proteome</keyword>
<feature type="region of interest" description="Disordered" evidence="5">
    <location>
        <begin position="72"/>
        <end position="98"/>
    </location>
</feature>
<dbReference type="Pfam" id="PF01613">
    <property type="entry name" value="Flavin_Reduct"/>
    <property type="match status" value="1"/>
</dbReference>
<dbReference type="SMART" id="SM00903">
    <property type="entry name" value="Flavin_Reduct"/>
    <property type="match status" value="1"/>
</dbReference>
<dbReference type="InterPro" id="IPR012349">
    <property type="entry name" value="Split_barrel_FMN-bd"/>
</dbReference>
<name>A0A7R7VLB0_ASPCH</name>
<evidence type="ECO:0000256" key="5">
    <source>
        <dbReference type="SAM" id="MobiDB-lite"/>
    </source>
</evidence>
<gene>
    <name evidence="7" type="ORF">ACHE_30683A</name>
</gene>
<proteinExistence type="inferred from homology"/>
<evidence type="ECO:0000256" key="2">
    <source>
        <dbReference type="ARBA" id="ARBA00022630"/>
    </source>
</evidence>
<organism evidence="7 8">
    <name type="scientific">Aspergillus chevalieri</name>
    <name type="common">Eurotium chevalieri</name>
    <dbReference type="NCBI Taxonomy" id="182096"/>
    <lineage>
        <taxon>Eukaryota</taxon>
        <taxon>Fungi</taxon>
        <taxon>Dikarya</taxon>
        <taxon>Ascomycota</taxon>
        <taxon>Pezizomycotina</taxon>
        <taxon>Eurotiomycetes</taxon>
        <taxon>Eurotiomycetidae</taxon>
        <taxon>Eurotiales</taxon>
        <taxon>Aspergillaceae</taxon>
        <taxon>Aspergillus</taxon>
        <taxon>Aspergillus subgen. Aspergillus</taxon>
    </lineage>
</organism>
<sequence length="311" mass="34419">MIYFEPAFNMRSLPVNILRTFTRFPSKNSLGRQPTLYPLSVNRPFSQTSTMFKVGDDFQKIQASRPAFKRDTEVTFTQPPNPDWKTADGANDGGESLKKNHVEIDPHEEGRPVASNYKLLISGIVPRPIALISTKSKDGQTTNLAPFSYAQVINHDPPLFIVGFVGSLDKAKDTLKNLAETDECVINIISEHFVEAANATAINAPYGVSEWETSGLHQAPCSVVKAARVKESILSIEAKLVRTEEFESRTTPGKKTGVLAVVEGVRFWAREDAINEEKSIIDLKVLKPISRLGGISYGRTSEAMELPRPNF</sequence>
<evidence type="ECO:0000256" key="1">
    <source>
        <dbReference type="ARBA" id="ARBA00001917"/>
    </source>
</evidence>
<keyword evidence="3" id="KW-0288">FMN</keyword>
<dbReference type="GO" id="GO:0010181">
    <property type="term" value="F:FMN binding"/>
    <property type="evidence" value="ECO:0007669"/>
    <property type="project" value="InterPro"/>
</dbReference>
<evidence type="ECO:0000313" key="8">
    <source>
        <dbReference type="Proteomes" id="UP000637239"/>
    </source>
</evidence>
<evidence type="ECO:0000256" key="4">
    <source>
        <dbReference type="ARBA" id="ARBA00038054"/>
    </source>
</evidence>
<accession>A0A7R7VLB0</accession>
<feature type="domain" description="Flavin reductase like" evidence="6">
    <location>
        <begin position="122"/>
        <end position="282"/>
    </location>
</feature>
<dbReference type="InterPro" id="IPR002563">
    <property type="entry name" value="Flavin_Rdtase-like_dom"/>
</dbReference>
<dbReference type="AlphaFoldDB" id="A0A7R7VLB0"/>
<dbReference type="EMBL" id="AP024418">
    <property type="protein sequence ID" value="BCR86696.1"/>
    <property type="molecule type" value="Genomic_DNA"/>
</dbReference>
<dbReference type="GeneID" id="66981055"/>
<dbReference type="RefSeq" id="XP_043135218.1">
    <property type="nucleotide sequence ID" value="XM_043277328.1"/>
</dbReference>
<dbReference type="PANTHER" id="PTHR33798:SF5">
    <property type="entry name" value="FLAVIN REDUCTASE LIKE DOMAIN-CONTAINING PROTEIN"/>
    <property type="match status" value="1"/>
</dbReference>
<reference evidence="7" key="1">
    <citation type="submission" date="2021-01" db="EMBL/GenBank/DDBJ databases">
        <authorList>
            <consortium name="Aspergillus chevalieri M1 genome sequencing consortium"/>
            <person name="Kazuki M."/>
            <person name="Futagami T."/>
        </authorList>
    </citation>
    <scope>NUCLEOTIDE SEQUENCE</scope>
    <source>
        <strain evidence="7">M1</strain>
    </source>
</reference>